<dbReference type="InterPro" id="IPR025566">
    <property type="entry name" value="DUF4331"/>
</dbReference>
<accession>A0A6S6UB73</accession>
<keyword evidence="1" id="KW-0732">Signal</keyword>
<name>A0A6S6UB73_9BACT</name>
<feature type="chain" id="PRO_5028275401" description="DUF4331 domain-containing protein" evidence="1">
    <location>
        <begin position="24"/>
        <end position="515"/>
    </location>
</feature>
<evidence type="ECO:0008006" key="3">
    <source>
        <dbReference type="Google" id="ProtNLM"/>
    </source>
</evidence>
<sequence length="515" mass="55390">MIVKRISLATLLATTLFTTGLTASSHREAPAITQSPKVDATDFYMFNSYETGREGYTTLIANYVPLQDPQGGPNYFAMDPDAVYDIHVDNDGDSIEDLTFRFRFKNELVNDGKGISLTIGDKEVAIPLNAAGAITAGNTASLGLKESYSLELITGDRKSGVVSTLATSLVKPYDNVGKKTFPDYATYADSYVHSVAMDSCTQGEMKVFVGQRKDPFVVNLGETFDLVNYVPVDRSFAPFATAGIEQLDSNDDLRHKNVTALSIEVPTACLLSDVNKTTIGAWTTASLPQARILRPKGQFDKNSLQGGALTQVSRLSNPLVNEVVIGLKDKDLFNTTEPKDDASRFLDYVTNPTLPALLNVLFLDAVNGVTGANFAQLNPTNYPRNDLVAAFLTGFEGLNKNGSASEMLRLNTAIKATKKDDQSPFGVVVGDLAGFPNGRRPGDDVVDLALRVVMGRLCHPVDLDGDGKATNDLGVCSPEDAVTGTVPYTDGAPISSMYFNDTFPYLKTPLAGSPN</sequence>
<feature type="signal peptide" evidence="1">
    <location>
        <begin position="1"/>
        <end position="23"/>
    </location>
</feature>
<dbReference type="AlphaFoldDB" id="A0A6S6UB73"/>
<evidence type="ECO:0000313" key="2">
    <source>
        <dbReference type="EMBL" id="CAA6823989.1"/>
    </source>
</evidence>
<reference evidence="2" key="1">
    <citation type="submission" date="2020-01" db="EMBL/GenBank/DDBJ databases">
        <authorList>
            <person name="Meier V. D."/>
            <person name="Meier V D."/>
        </authorList>
    </citation>
    <scope>NUCLEOTIDE SEQUENCE</scope>
    <source>
        <strain evidence="2">HLG_WM_MAG_02</strain>
    </source>
</reference>
<protein>
    <recommendedName>
        <fullName evidence="3">DUF4331 domain-containing protein</fullName>
    </recommendedName>
</protein>
<gene>
    <name evidence="2" type="ORF">HELGO_WM22824</name>
</gene>
<proteinExistence type="predicted"/>
<dbReference type="Pfam" id="PF14224">
    <property type="entry name" value="DUF4331"/>
    <property type="match status" value="1"/>
</dbReference>
<dbReference type="EMBL" id="CACVAZ010000171">
    <property type="protein sequence ID" value="CAA6823989.1"/>
    <property type="molecule type" value="Genomic_DNA"/>
</dbReference>
<evidence type="ECO:0000256" key="1">
    <source>
        <dbReference type="SAM" id="SignalP"/>
    </source>
</evidence>
<organism evidence="2">
    <name type="scientific">uncultured Sulfurovum sp</name>
    <dbReference type="NCBI Taxonomy" id="269237"/>
    <lineage>
        <taxon>Bacteria</taxon>
        <taxon>Pseudomonadati</taxon>
        <taxon>Campylobacterota</taxon>
        <taxon>Epsilonproteobacteria</taxon>
        <taxon>Campylobacterales</taxon>
        <taxon>Sulfurovaceae</taxon>
        <taxon>Sulfurovum</taxon>
        <taxon>environmental samples</taxon>
    </lineage>
</organism>